<evidence type="ECO:0000256" key="1">
    <source>
        <dbReference type="SAM" id="MobiDB-lite"/>
    </source>
</evidence>
<dbReference type="Proteomes" id="UP001341840">
    <property type="component" value="Unassembled WGS sequence"/>
</dbReference>
<gene>
    <name evidence="3" type="ORF">PIB30_009678</name>
</gene>
<evidence type="ECO:0000313" key="4">
    <source>
        <dbReference type="Proteomes" id="UP001341840"/>
    </source>
</evidence>
<evidence type="ECO:0000313" key="3">
    <source>
        <dbReference type="EMBL" id="MED6155903.1"/>
    </source>
</evidence>
<name>A0ABU6U6T9_9FABA</name>
<evidence type="ECO:0000256" key="2">
    <source>
        <dbReference type="SAM" id="Phobius"/>
    </source>
</evidence>
<evidence type="ECO:0008006" key="5">
    <source>
        <dbReference type="Google" id="ProtNLM"/>
    </source>
</evidence>
<keyword evidence="2" id="KW-1133">Transmembrane helix</keyword>
<feature type="region of interest" description="Disordered" evidence="1">
    <location>
        <begin position="27"/>
        <end position="53"/>
    </location>
</feature>
<keyword evidence="4" id="KW-1185">Reference proteome</keyword>
<organism evidence="3 4">
    <name type="scientific">Stylosanthes scabra</name>
    <dbReference type="NCBI Taxonomy" id="79078"/>
    <lineage>
        <taxon>Eukaryota</taxon>
        <taxon>Viridiplantae</taxon>
        <taxon>Streptophyta</taxon>
        <taxon>Embryophyta</taxon>
        <taxon>Tracheophyta</taxon>
        <taxon>Spermatophyta</taxon>
        <taxon>Magnoliopsida</taxon>
        <taxon>eudicotyledons</taxon>
        <taxon>Gunneridae</taxon>
        <taxon>Pentapetalae</taxon>
        <taxon>rosids</taxon>
        <taxon>fabids</taxon>
        <taxon>Fabales</taxon>
        <taxon>Fabaceae</taxon>
        <taxon>Papilionoideae</taxon>
        <taxon>50 kb inversion clade</taxon>
        <taxon>dalbergioids sensu lato</taxon>
        <taxon>Dalbergieae</taxon>
        <taxon>Pterocarpus clade</taxon>
        <taxon>Stylosanthes</taxon>
    </lineage>
</organism>
<protein>
    <recommendedName>
        <fullName evidence="5">Zinc finger GRF-type domain-containing protein</fullName>
    </recommendedName>
</protein>
<reference evidence="3 4" key="1">
    <citation type="journal article" date="2023" name="Plants (Basel)">
        <title>Bridging the Gap: Combining Genomics and Transcriptomics Approaches to Understand Stylosanthes scabra, an Orphan Legume from the Brazilian Caatinga.</title>
        <authorList>
            <person name="Ferreira-Neto J.R.C."/>
            <person name="da Silva M.D."/>
            <person name="Binneck E."/>
            <person name="de Melo N.F."/>
            <person name="da Silva R.H."/>
            <person name="de Melo A.L.T.M."/>
            <person name="Pandolfi V."/>
            <person name="Bustamante F.O."/>
            <person name="Brasileiro-Vidal A.C."/>
            <person name="Benko-Iseppon A.M."/>
        </authorList>
    </citation>
    <scope>NUCLEOTIDE SEQUENCE [LARGE SCALE GENOMIC DNA]</scope>
    <source>
        <tissue evidence="3">Leaves</tissue>
    </source>
</reference>
<proteinExistence type="predicted"/>
<accession>A0ABU6U6T9</accession>
<comment type="caution">
    <text evidence="3">The sequence shown here is derived from an EMBL/GenBank/DDBJ whole genome shotgun (WGS) entry which is preliminary data.</text>
</comment>
<keyword evidence="2" id="KW-0812">Transmembrane</keyword>
<dbReference type="EMBL" id="JASCZI010120851">
    <property type="protein sequence ID" value="MED6155903.1"/>
    <property type="molecule type" value="Genomic_DNA"/>
</dbReference>
<feature type="transmembrane region" description="Helical" evidence="2">
    <location>
        <begin position="142"/>
        <end position="161"/>
    </location>
</feature>
<keyword evidence="2" id="KW-0472">Membrane</keyword>
<sequence>MLGFRVSKAKSIEAGIGKYWETMESDGVASSSKRSGRSGGGGRSERSSSTQGVYVPTVGEERHGVAPKCRCGVYAIPYLSRNLPYCRFFMWLDEFTANIANEAAGRVGEQEQDVREQFGRIELEIMMHDLEERVAALEKKKFMNSFYVIAMLLASLCVYFVKAA</sequence>